<accession>A0ABQ7KJ51</accession>
<feature type="region of interest" description="Disordered" evidence="1">
    <location>
        <begin position="1"/>
        <end position="229"/>
    </location>
</feature>
<gene>
    <name evidence="2" type="ORF">BGZ96_009705</name>
</gene>
<evidence type="ECO:0000256" key="1">
    <source>
        <dbReference type="SAM" id="MobiDB-lite"/>
    </source>
</evidence>
<keyword evidence="3" id="KW-1185">Reference proteome</keyword>
<sequence length="361" mass="38869">METHRSKSKKLAELSQTQDSKKSSGSKTLKVKSSKTTRVQKSKPTTSSDKKKQKEKLQQRAKADKESVKAKAQNKEATCSSTTKSMSKGSPSAPKSTSASSSTKKEKTEFTKEKTASTKEKQQNMQAAIKIGGAPRLHKGTASEVVSYYGDDDDEDERSKSRKRTASEIGDIDDDEDGEDNNDEDEDEGEAEGQLGNHPLTKIRRIQNDKSEEADAQHSHKNKESVHNPAIWKIVSGGAVASSDWTVTTTTTVVTSKDAKVATSTVDVGAATFTTKMEAASVATGGIGHVVVEDVQGAVSHLSIDGQGDSENKPRDLTEMADVCGDLGSAVDTPIPRRETLSVLNDDTLEKHWTSARGKLD</sequence>
<feature type="compositionally biased region" description="Basic and acidic residues" evidence="1">
    <location>
        <begin position="206"/>
        <end position="226"/>
    </location>
</feature>
<name>A0ABQ7KJ51_9FUNG</name>
<feature type="compositionally biased region" description="Basic and acidic residues" evidence="1">
    <location>
        <begin position="48"/>
        <end position="69"/>
    </location>
</feature>
<organism evidence="2 3">
    <name type="scientific">Linnemannia gamsii</name>
    <dbReference type="NCBI Taxonomy" id="64522"/>
    <lineage>
        <taxon>Eukaryota</taxon>
        <taxon>Fungi</taxon>
        <taxon>Fungi incertae sedis</taxon>
        <taxon>Mucoromycota</taxon>
        <taxon>Mortierellomycotina</taxon>
        <taxon>Mortierellomycetes</taxon>
        <taxon>Mortierellales</taxon>
        <taxon>Mortierellaceae</taxon>
        <taxon>Linnemannia</taxon>
    </lineage>
</organism>
<feature type="compositionally biased region" description="Polar residues" evidence="1">
    <location>
        <begin position="75"/>
        <end position="86"/>
    </location>
</feature>
<feature type="compositionally biased region" description="Low complexity" evidence="1">
    <location>
        <begin position="87"/>
        <end position="102"/>
    </location>
</feature>
<feature type="compositionally biased region" description="Acidic residues" evidence="1">
    <location>
        <begin position="170"/>
        <end position="191"/>
    </location>
</feature>
<dbReference type="EMBL" id="JAAAIM010000006">
    <property type="protein sequence ID" value="KAG0298631.1"/>
    <property type="molecule type" value="Genomic_DNA"/>
</dbReference>
<feature type="compositionally biased region" description="Basic and acidic residues" evidence="1">
    <location>
        <begin position="103"/>
        <end position="122"/>
    </location>
</feature>
<proteinExistence type="predicted"/>
<reference evidence="2 3" key="1">
    <citation type="journal article" date="2020" name="Fungal Divers.">
        <title>Resolving the Mortierellaceae phylogeny through synthesis of multi-gene phylogenetics and phylogenomics.</title>
        <authorList>
            <person name="Vandepol N."/>
            <person name="Liber J."/>
            <person name="Desiro A."/>
            <person name="Na H."/>
            <person name="Kennedy M."/>
            <person name="Barry K."/>
            <person name="Grigoriev I.V."/>
            <person name="Miller A.N."/>
            <person name="O'Donnell K."/>
            <person name="Stajich J.E."/>
            <person name="Bonito G."/>
        </authorList>
    </citation>
    <scope>NUCLEOTIDE SEQUENCE [LARGE SCALE GENOMIC DNA]</scope>
    <source>
        <strain evidence="2 3">AD045</strain>
    </source>
</reference>
<comment type="caution">
    <text evidence="2">The sequence shown here is derived from an EMBL/GenBank/DDBJ whole genome shotgun (WGS) entry which is preliminary data.</text>
</comment>
<feature type="compositionally biased region" description="Basic residues" evidence="1">
    <location>
        <begin position="29"/>
        <end position="41"/>
    </location>
</feature>
<protein>
    <submittedName>
        <fullName evidence="2">Uncharacterized protein</fullName>
    </submittedName>
</protein>
<evidence type="ECO:0000313" key="2">
    <source>
        <dbReference type="EMBL" id="KAG0298631.1"/>
    </source>
</evidence>
<dbReference type="Proteomes" id="UP001194696">
    <property type="component" value="Unassembled WGS sequence"/>
</dbReference>
<evidence type="ECO:0000313" key="3">
    <source>
        <dbReference type="Proteomes" id="UP001194696"/>
    </source>
</evidence>